<dbReference type="EMBL" id="JAAGAX010000010">
    <property type="protein sequence ID" value="KAF2300212.1"/>
    <property type="molecule type" value="Genomic_DNA"/>
</dbReference>
<comment type="subcellular location">
    <subcellularLocation>
        <location evidence="1">Golgi apparatus membrane</location>
        <topology evidence="1">Single-pass membrane protein</topology>
    </subcellularLocation>
</comment>
<gene>
    <name evidence="9" type="ORF">GH714_010728</name>
</gene>
<evidence type="ECO:0000313" key="9">
    <source>
        <dbReference type="EMBL" id="KAF2300212.1"/>
    </source>
</evidence>
<dbReference type="AlphaFoldDB" id="A0A6A6LFK4"/>
<evidence type="ECO:0000256" key="5">
    <source>
        <dbReference type="ARBA" id="ARBA00023136"/>
    </source>
</evidence>
<keyword evidence="6" id="KW-0325">Glycoprotein</keyword>
<dbReference type="Proteomes" id="UP000467840">
    <property type="component" value="Chromosome 4"/>
</dbReference>
<protein>
    <recommendedName>
        <fullName evidence="8">SREBP regulating gene protein</fullName>
    </recommendedName>
</protein>
<sequence length="357" mass="41621">MYVMLYRWIHSPAAVLRKERNSLVRTYAGIFDFCAGRCRHNSESVVHENAYLSDFHHCYSLSSNSSGANYTEQEARLVGINVVIGRQGESCHSACKSNGQSCVLNKLLVLNHCDVMQKYMSCNGTCLASIGADQPAELLTMLLNTWNILSGQHLSMVAIRLCMVRMVKNAIEELCPSKGICQRQVSFRSVIIELPDEFIRERSVVVLHNLRIKLFHPLEEKLEKKTYPRFCVASPAKTMRRRRVSSSAWRRFWVERCWRRRSREKVWEAEGVMEVVGEIEKVVVVEEEEDMEREREVFVAVEMDVRGLRKREEVGWESECWSLRREWWWWWWCGGIGGVGGHLKEMEKRGEVRRSLR</sequence>
<evidence type="ECO:0000256" key="2">
    <source>
        <dbReference type="ARBA" id="ARBA00022692"/>
    </source>
</evidence>
<evidence type="ECO:0000256" key="8">
    <source>
        <dbReference type="ARBA" id="ARBA00023485"/>
    </source>
</evidence>
<evidence type="ECO:0000256" key="3">
    <source>
        <dbReference type="ARBA" id="ARBA00022989"/>
    </source>
</evidence>
<keyword evidence="2" id="KW-0812">Transmembrane</keyword>
<keyword evidence="3" id="KW-1133">Transmembrane helix</keyword>
<keyword evidence="10" id="KW-1185">Reference proteome</keyword>
<dbReference type="GO" id="GO:2000640">
    <property type="term" value="P:positive regulation of SREBP signaling pathway"/>
    <property type="evidence" value="ECO:0007669"/>
    <property type="project" value="InterPro"/>
</dbReference>
<comment type="similarity">
    <text evidence="7">Belongs to the SPRING family.</text>
</comment>
<evidence type="ECO:0000256" key="7">
    <source>
        <dbReference type="ARBA" id="ARBA00023461"/>
    </source>
</evidence>
<comment type="caution">
    <text evidence="9">The sequence shown here is derived from an EMBL/GenBank/DDBJ whole genome shotgun (WGS) entry which is preliminary data.</text>
</comment>
<evidence type="ECO:0000313" key="10">
    <source>
        <dbReference type="Proteomes" id="UP000467840"/>
    </source>
</evidence>
<proteinExistence type="inferred from homology"/>
<evidence type="ECO:0000256" key="6">
    <source>
        <dbReference type="ARBA" id="ARBA00023180"/>
    </source>
</evidence>
<keyword evidence="4" id="KW-0333">Golgi apparatus</keyword>
<dbReference type="PANTHER" id="PTHR13481:SF0">
    <property type="entry name" value="SREBP REGULATING GENE PROTEIN"/>
    <property type="match status" value="1"/>
</dbReference>
<reference evidence="9 10" key="1">
    <citation type="journal article" date="2020" name="Mol. Plant">
        <title>The Chromosome-Based Rubber Tree Genome Provides New Insights into Spurge Genome Evolution and Rubber Biosynthesis.</title>
        <authorList>
            <person name="Liu J."/>
            <person name="Shi C."/>
            <person name="Shi C.C."/>
            <person name="Li W."/>
            <person name="Zhang Q.J."/>
            <person name="Zhang Y."/>
            <person name="Li K."/>
            <person name="Lu H.F."/>
            <person name="Shi C."/>
            <person name="Zhu S.T."/>
            <person name="Xiao Z.Y."/>
            <person name="Nan H."/>
            <person name="Yue Y."/>
            <person name="Zhu X.G."/>
            <person name="Wu Y."/>
            <person name="Hong X.N."/>
            <person name="Fan G.Y."/>
            <person name="Tong Y."/>
            <person name="Zhang D."/>
            <person name="Mao C.L."/>
            <person name="Liu Y.L."/>
            <person name="Hao S.J."/>
            <person name="Liu W.Q."/>
            <person name="Lv M.Q."/>
            <person name="Zhang H.B."/>
            <person name="Liu Y."/>
            <person name="Hu-Tang G.R."/>
            <person name="Wang J.P."/>
            <person name="Wang J.H."/>
            <person name="Sun Y.H."/>
            <person name="Ni S.B."/>
            <person name="Chen W.B."/>
            <person name="Zhang X.C."/>
            <person name="Jiao Y.N."/>
            <person name="Eichler E.E."/>
            <person name="Li G.H."/>
            <person name="Liu X."/>
            <person name="Gao L.Z."/>
        </authorList>
    </citation>
    <scope>NUCLEOTIDE SEQUENCE [LARGE SCALE GENOMIC DNA]</scope>
    <source>
        <strain evidence="10">cv. GT1</strain>
        <tissue evidence="9">Leaf</tissue>
    </source>
</reference>
<dbReference type="PANTHER" id="PTHR13481">
    <property type="entry name" value="SREBP REGULATING GENE PROTEIN"/>
    <property type="match status" value="1"/>
</dbReference>
<organism evidence="9 10">
    <name type="scientific">Hevea brasiliensis</name>
    <name type="common">Para rubber tree</name>
    <name type="synonym">Siphonia brasiliensis</name>
    <dbReference type="NCBI Taxonomy" id="3981"/>
    <lineage>
        <taxon>Eukaryota</taxon>
        <taxon>Viridiplantae</taxon>
        <taxon>Streptophyta</taxon>
        <taxon>Embryophyta</taxon>
        <taxon>Tracheophyta</taxon>
        <taxon>Spermatophyta</taxon>
        <taxon>Magnoliopsida</taxon>
        <taxon>eudicotyledons</taxon>
        <taxon>Gunneridae</taxon>
        <taxon>Pentapetalae</taxon>
        <taxon>rosids</taxon>
        <taxon>fabids</taxon>
        <taxon>Malpighiales</taxon>
        <taxon>Euphorbiaceae</taxon>
        <taxon>Crotonoideae</taxon>
        <taxon>Micrandreae</taxon>
        <taxon>Hevea</taxon>
    </lineage>
</organism>
<dbReference type="GO" id="GO:0000139">
    <property type="term" value="C:Golgi membrane"/>
    <property type="evidence" value="ECO:0007669"/>
    <property type="project" value="UniProtKB-SubCell"/>
</dbReference>
<name>A0A6A6LFK4_HEVBR</name>
<accession>A0A6A6LFK4</accession>
<evidence type="ECO:0000256" key="4">
    <source>
        <dbReference type="ARBA" id="ARBA00023034"/>
    </source>
</evidence>
<evidence type="ECO:0000256" key="1">
    <source>
        <dbReference type="ARBA" id="ARBA00004194"/>
    </source>
</evidence>
<dbReference type="Pfam" id="PF10218">
    <property type="entry name" value="SPRING1"/>
    <property type="match status" value="1"/>
</dbReference>
<keyword evidence="5" id="KW-0472">Membrane</keyword>
<dbReference type="InterPro" id="IPR019352">
    <property type="entry name" value="SPRING1"/>
</dbReference>